<comment type="caution">
    <text evidence="1">The sequence shown here is derived from an EMBL/GenBank/DDBJ whole genome shotgun (WGS) entry which is preliminary data.</text>
</comment>
<dbReference type="EMBL" id="MU275857">
    <property type="protein sequence ID" value="KAI0050932.1"/>
    <property type="molecule type" value="Genomic_DNA"/>
</dbReference>
<evidence type="ECO:0000313" key="2">
    <source>
        <dbReference type="Proteomes" id="UP000814033"/>
    </source>
</evidence>
<reference evidence="1" key="2">
    <citation type="journal article" date="2022" name="New Phytol.">
        <title>Evolutionary transition to the ectomycorrhizal habit in the genomes of a hyperdiverse lineage of mushroom-forming fungi.</title>
        <authorList>
            <person name="Looney B."/>
            <person name="Miyauchi S."/>
            <person name="Morin E."/>
            <person name="Drula E."/>
            <person name="Courty P.E."/>
            <person name="Kohler A."/>
            <person name="Kuo A."/>
            <person name="LaButti K."/>
            <person name="Pangilinan J."/>
            <person name="Lipzen A."/>
            <person name="Riley R."/>
            <person name="Andreopoulos W."/>
            <person name="He G."/>
            <person name="Johnson J."/>
            <person name="Nolan M."/>
            <person name="Tritt A."/>
            <person name="Barry K.W."/>
            <person name="Grigoriev I.V."/>
            <person name="Nagy L.G."/>
            <person name="Hibbett D."/>
            <person name="Henrissat B."/>
            <person name="Matheny P.B."/>
            <person name="Labbe J."/>
            <person name="Martin F.M."/>
        </authorList>
    </citation>
    <scope>NUCLEOTIDE SEQUENCE</scope>
    <source>
        <strain evidence="1">FP105234-sp</strain>
    </source>
</reference>
<gene>
    <name evidence="1" type="ORF">FA95DRAFT_1603200</name>
</gene>
<organism evidence="1 2">
    <name type="scientific">Auriscalpium vulgare</name>
    <dbReference type="NCBI Taxonomy" id="40419"/>
    <lineage>
        <taxon>Eukaryota</taxon>
        <taxon>Fungi</taxon>
        <taxon>Dikarya</taxon>
        <taxon>Basidiomycota</taxon>
        <taxon>Agaricomycotina</taxon>
        <taxon>Agaricomycetes</taxon>
        <taxon>Russulales</taxon>
        <taxon>Auriscalpiaceae</taxon>
        <taxon>Auriscalpium</taxon>
    </lineage>
</organism>
<keyword evidence="2" id="KW-1185">Reference proteome</keyword>
<reference evidence="1" key="1">
    <citation type="submission" date="2021-02" db="EMBL/GenBank/DDBJ databases">
        <authorList>
            <consortium name="DOE Joint Genome Institute"/>
            <person name="Ahrendt S."/>
            <person name="Looney B.P."/>
            <person name="Miyauchi S."/>
            <person name="Morin E."/>
            <person name="Drula E."/>
            <person name="Courty P.E."/>
            <person name="Chicoki N."/>
            <person name="Fauchery L."/>
            <person name="Kohler A."/>
            <person name="Kuo A."/>
            <person name="Labutti K."/>
            <person name="Pangilinan J."/>
            <person name="Lipzen A."/>
            <person name="Riley R."/>
            <person name="Andreopoulos W."/>
            <person name="He G."/>
            <person name="Johnson J."/>
            <person name="Barry K.W."/>
            <person name="Grigoriev I.V."/>
            <person name="Nagy L."/>
            <person name="Hibbett D."/>
            <person name="Henrissat B."/>
            <person name="Matheny P.B."/>
            <person name="Labbe J."/>
            <person name="Martin F."/>
        </authorList>
    </citation>
    <scope>NUCLEOTIDE SEQUENCE</scope>
    <source>
        <strain evidence="1">FP105234-sp</strain>
    </source>
</reference>
<protein>
    <submittedName>
        <fullName evidence="1">CDP-diacylglycerol-inositol 3-phosphatidyltransferase</fullName>
    </submittedName>
</protein>
<evidence type="ECO:0000313" key="1">
    <source>
        <dbReference type="EMBL" id="KAI0050932.1"/>
    </source>
</evidence>
<dbReference type="Proteomes" id="UP000814033">
    <property type="component" value="Unassembled WGS sequence"/>
</dbReference>
<accession>A0ACB8S449</accession>
<sequence>MTGKGKAHRRKGGSVEVVDPAHAVDLATHQTYSENVFLFVPNLIGYTRVILAGLSLHYMPYHPKYCTLLYCVSCLLDAVDGQAARALGQTSKFGAVLDMVTDRCTTSGLLCYLSSVYPAWALVFQFLISLDFASHYMHMYSSLVTGSRSHKTVTSEVSRILWLYYNDSRTLFIVCAGNELFFVSLYLVKWVKTPIGFTNPYLSDLTWPQLVAYMSFWVFLLKNIINFVQLWKASKILVGVDLAERSKAREEAKARS</sequence>
<name>A0ACB8S449_9AGAM</name>
<proteinExistence type="predicted"/>